<organism evidence="1 2">
    <name type="scientific">Haloarcula rubripromontorii</name>
    <dbReference type="NCBI Taxonomy" id="1705562"/>
    <lineage>
        <taxon>Archaea</taxon>
        <taxon>Methanobacteriati</taxon>
        <taxon>Methanobacteriota</taxon>
        <taxon>Stenosarchaea group</taxon>
        <taxon>Halobacteria</taxon>
        <taxon>Halobacteriales</taxon>
        <taxon>Haloarculaceae</taxon>
        <taxon>Haloarcula</taxon>
    </lineage>
</organism>
<comment type="caution">
    <text evidence="1">The sequence shown here is derived from an EMBL/GenBank/DDBJ whole genome shotgun (WGS) entry which is preliminary data.</text>
</comment>
<keyword evidence="2" id="KW-1185">Reference proteome</keyword>
<proteinExistence type="predicted"/>
<accession>A0A0M9ALC9</accession>
<name>A0A0M9ALC9_9EURY</name>
<dbReference type="Proteomes" id="UP000037729">
    <property type="component" value="Unassembled WGS sequence"/>
</dbReference>
<gene>
    <name evidence="1" type="ORF">AMS69_00220</name>
</gene>
<dbReference type="OrthoDB" id="191810at2157"/>
<dbReference type="PATRIC" id="fig|1705562.3.peg.975"/>
<evidence type="ECO:0000313" key="1">
    <source>
        <dbReference type="EMBL" id="KOX94322.1"/>
    </source>
</evidence>
<sequence length="99" mass="10638">MPRRVTDGGSSVDPTDRAAVRDHLERFAGADAVTEADDGTLRAEFSGRTHVAVAPDGAVDTGMPLHSFDGTPERLVFDHDSGELRAELDDGGVYVFRRP</sequence>
<dbReference type="RefSeq" id="WP_053966098.1">
    <property type="nucleotide sequence ID" value="NZ_JAWJXX010000009.1"/>
</dbReference>
<evidence type="ECO:0000313" key="2">
    <source>
        <dbReference type="Proteomes" id="UP000037729"/>
    </source>
</evidence>
<dbReference type="EMBL" id="LIUF01000001">
    <property type="protein sequence ID" value="KOX94322.1"/>
    <property type="molecule type" value="Genomic_DNA"/>
</dbReference>
<dbReference type="AlphaFoldDB" id="A0A0M9ALC9"/>
<reference evidence="1 2" key="1">
    <citation type="submission" date="2015-08" db="EMBL/GenBank/DDBJ databases">
        <title>Genomes of Isolates from Cabo Rojo, PR.</title>
        <authorList>
            <person name="Sanchez-Nieves R.L."/>
            <person name="Montalvo-Rodriguez R."/>
        </authorList>
    </citation>
    <scope>NUCLEOTIDE SEQUENCE [LARGE SCALE GENOMIC DNA]</scope>
    <source>
        <strain evidence="1 2">SL3</strain>
    </source>
</reference>
<protein>
    <submittedName>
        <fullName evidence="1">Uncharacterized protein</fullName>
    </submittedName>
</protein>